<keyword evidence="3 6" id="KW-0812">Transmembrane</keyword>
<feature type="transmembrane region" description="Helical" evidence="6">
    <location>
        <begin position="118"/>
        <end position="140"/>
    </location>
</feature>
<dbReference type="PANTHER" id="PTHR36115:SF10">
    <property type="entry name" value="RDD DOMAIN-CONTAINING PROTEIN"/>
    <property type="match status" value="1"/>
</dbReference>
<dbReference type="InterPro" id="IPR010432">
    <property type="entry name" value="RDD"/>
</dbReference>
<evidence type="ECO:0000256" key="5">
    <source>
        <dbReference type="ARBA" id="ARBA00023136"/>
    </source>
</evidence>
<evidence type="ECO:0000313" key="9">
    <source>
        <dbReference type="Proteomes" id="UP000717995"/>
    </source>
</evidence>
<feature type="transmembrane region" description="Helical" evidence="6">
    <location>
        <begin position="22"/>
        <end position="43"/>
    </location>
</feature>
<name>A0ABS2IDS4_9GAMM</name>
<sequence>MAKHHQLRPQGDFPAAGLPRRLAAIFYDSLLCIALMMVVTLLYQQVILRSIHGSERLKELAESGALNHDPILSTLLLFSLFGFFAKFWTHNGQTLGMQVWGIRVQNADGTAIDLWQALLRFLIAIISWLAAGLGFLWTLWDKQKRSWHDMYSGSCVVQLPKNSHKK</sequence>
<accession>A0ABS2IDS4</accession>
<evidence type="ECO:0000256" key="2">
    <source>
        <dbReference type="ARBA" id="ARBA00022475"/>
    </source>
</evidence>
<evidence type="ECO:0000256" key="3">
    <source>
        <dbReference type="ARBA" id="ARBA00022692"/>
    </source>
</evidence>
<feature type="domain" description="RDD" evidence="7">
    <location>
        <begin position="16"/>
        <end position="153"/>
    </location>
</feature>
<reference evidence="8 9" key="1">
    <citation type="submission" date="2021-02" db="EMBL/GenBank/DDBJ databases">
        <authorList>
            <person name="Lee D.-H."/>
        </authorList>
    </citation>
    <scope>NUCLEOTIDE SEQUENCE [LARGE SCALE GENOMIC DNA]</scope>
    <source>
        <strain evidence="8 9">UL073</strain>
    </source>
</reference>
<comment type="caution">
    <text evidence="8">The sequence shown here is derived from an EMBL/GenBank/DDBJ whole genome shotgun (WGS) entry which is preliminary data.</text>
</comment>
<dbReference type="Proteomes" id="UP000717995">
    <property type="component" value="Unassembled WGS sequence"/>
</dbReference>
<dbReference type="Pfam" id="PF06271">
    <property type="entry name" value="RDD"/>
    <property type="match status" value="1"/>
</dbReference>
<evidence type="ECO:0000256" key="6">
    <source>
        <dbReference type="SAM" id="Phobius"/>
    </source>
</evidence>
<dbReference type="EMBL" id="JAFEUP010000001">
    <property type="protein sequence ID" value="MBM7059988.1"/>
    <property type="molecule type" value="Genomic_DNA"/>
</dbReference>
<keyword evidence="5 6" id="KW-0472">Membrane</keyword>
<gene>
    <name evidence="8" type="ORF">JQX08_04655</name>
</gene>
<keyword evidence="9" id="KW-1185">Reference proteome</keyword>
<keyword evidence="4 6" id="KW-1133">Transmembrane helix</keyword>
<evidence type="ECO:0000256" key="4">
    <source>
        <dbReference type="ARBA" id="ARBA00022989"/>
    </source>
</evidence>
<comment type="subcellular location">
    <subcellularLocation>
        <location evidence="1">Cell membrane</location>
        <topology evidence="1">Multi-pass membrane protein</topology>
    </subcellularLocation>
</comment>
<feature type="transmembrane region" description="Helical" evidence="6">
    <location>
        <begin position="64"/>
        <end position="85"/>
    </location>
</feature>
<dbReference type="PANTHER" id="PTHR36115">
    <property type="entry name" value="PROLINE-RICH ANTIGEN HOMOLOG-RELATED"/>
    <property type="match status" value="1"/>
</dbReference>
<proteinExistence type="predicted"/>
<evidence type="ECO:0000313" key="8">
    <source>
        <dbReference type="EMBL" id="MBM7059988.1"/>
    </source>
</evidence>
<dbReference type="InterPro" id="IPR051791">
    <property type="entry name" value="Pra-immunoreactive"/>
</dbReference>
<evidence type="ECO:0000256" key="1">
    <source>
        <dbReference type="ARBA" id="ARBA00004651"/>
    </source>
</evidence>
<organism evidence="8 9">
    <name type="scientific">Zestomonas insulae</name>
    <dbReference type="NCBI Taxonomy" id="2809017"/>
    <lineage>
        <taxon>Bacteria</taxon>
        <taxon>Pseudomonadati</taxon>
        <taxon>Pseudomonadota</taxon>
        <taxon>Gammaproteobacteria</taxon>
        <taxon>Pseudomonadales</taxon>
        <taxon>Pseudomonadaceae</taxon>
        <taxon>Zestomonas</taxon>
    </lineage>
</organism>
<keyword evidence="2" id="KW-1003">Cell membrane</keyword>
<evidence type="ECO:0000259" key="7">
    <source>
        <dbReference type="Pfam" id="PF06271"/>
    </source>
</evidence>
<protein>
    <submittedName>
        <fullName evidence="8">RDD family protein</fullName>
    </submittedName>
</protein>
<dbReference type="RefSeq" id="WP_204915078.1">
    <property type="nucleotide sequence ID" value="NZ_JAFEUP010000001.1"/>
</dbReference>